<dbReference type="AlphaFoldDB" id="U2ENH3"/>
<protein>
    <submittedName>
        <fullName evidence="5">Cation efflux protein</fullName>
    </submittedName>
</protein>
<evidence type="ECO:0000313" key="6">
    <source>
        <dbReference type="Proteomes" id="UP000006242"/>
    </source>
</evidence>
<organism evidence="5 6">
    <name type="scientific">Salinisphaera shabanensis E1L3A</name>
    <dbReference type="NCBI Taxonomy" id="1033802"/>
    <lineage>
        <taxon>Bacteria</taxon>
        <taxon>Pseudomonadati</taxon>
        <taxon>Pseudomonadota</taxon>
        <taxon>Gammaproteobacteria</taxon>
        <taxon>Salinisphaerales</taxon>
        <taxon>Salinisphaeraceae</taxon>
        <taxon>Salinisphaera</taxon>
    </lineage>
</organism>
<dbReference type="eggNOG" id="COG1230">
    <property type="taxonomic scope" value="Bacteria"/>
</dbReference>
<name>U2ENH3_9GAMM</name>
<keyword evidence="6" id="KW-1185">Reference proteome</keyword>
<evidence type="ECO:0000256" key="1">
    <source>
        <dbReference type="ARBA" id="ARBA00004141"/>
    </source>
</evidence>
<dbReference type="Gene3D" id="1.20.1510.10">
    <property type="entry name" value="Cation efflux protein transmembrane domain"/>
    <property type="match status" value="1"/>
</dbReference>
<gene>
    <name evidence="5" type="ORF">SSPSH_001463</name>
</gene>
<dbReference type="InterPro" id="IPR027469">
    <property type="entry name" value="Cation_efflux_TMD_sf"/>
</dbReference>
<sequence length="133" mass="14364">MLDDTLVYALSLLLGAQVIAKRRYGLPPQAPLVAVVDTDALAGNIICLILTRHREDDENMSSVWIYSRNDLFADSGVAAAALVARTHSNWPDLLIGAAITALFLRPSLHVISDARAAYHASIVENQTSVRGRG</sequence>
<dbReference type="SUPFAM" id="SSF161111">
    <property type="entry name" value="Cation efflux protein transmembrane domain-like"/>
    <property type="match status" value="1"/>
</dbReference>
<evidence type="ECO:0000313" key="5">
    <source>
        <dbReference type="EMBL" id="ERJ19400.1"/>
    </source>
</evidence>
<reference evidence="5 6" key="2">
    <citation type="journal article" date="2013" name="PLoS ONE">
        <title>INDIGO - INtegrated Data Warehouse of MIcrobial GenOmes with Examples from the Red Sea Extremophiles.</title>
        <authorList>
            <person name="Alam I."/>
            <person name="Antunes A."/>
            <person name="Kamau A.A."/>
            <person name="Ba Alawi W."/>
            <person name="Kalkatawi M."/>
            <person name="Stingl U."/>
            <person name="Bajic V.B."/>
        </authorList>
    </citation>
    <scope>NUCLEOTIDE SEQUENCE [LARGE SCALE GENOMIC DNA]</scope>
    <source>
        <strain evidence="5 6">E1L3A</strain>
    </source>
</reference>
<comment type="caution">
    <text evidence="5">The sequence shown here is derived from an EMBL/GenBank/DDBJ whole genome shotgun (WGS) entry which is preliminary data.</text>
</comment>
<keyword evidence="3" id="KW-1133">Transmembrane helix</keyword>
<proteinExistence type="predicted"/>
<comment type="subcellular location">
    <subcellularLocation>
        <location evidence="1">Membrane</location>
        <topology evidence="1">Multi-pass membrane protein</topology>
    </subcellularLocation>
</comment>
<evidence type="ECO:0000256" key="4">
    <source>
        <dbReference type="ARBA" id="ARBA00023136"/>
    </source>
</evidence>
<reference evidence="5 6" key="1">
    <citation type="journal article" date="2011" name="J. Bacteriol.">
        <title>Genome sequence of Salinisphaera shabanensis, a gammaproteobacterium from the harsh, variable environment of the brine-seawater interface of the Shaban Deep in the Red Sea.</title>
        <authorList>
            <person name="Antunes A."/>
            <person name="Alam I."/>
            <person name="Bajic V.B."/>
            <person name="Stingl U."/>
        </authorList>
    </citation>
    <scope>NUCLEOTIDE SEQUENCE [LARGE SCALE GENOMIC DNA]</scope>
    <source>
        <strain evidence="5 6">E1L3A</strain>
    </source>
</reference>
<keyword evidence="2" id="KW-0812">Transmembrane</keyword>
<dbReference type="Proteomes" id="UP000006242">
    <property type="component" value="Unassembled WGS sequence"/>
</dbReference>
<dbReference type="EMBL" id="AFNV02000009">
    <property type="protein sequence ID" value="ERJ19400.1"/>
    <property type="molecule type" value="Genomic_DNA"/>
</dbReference>
<dbReference type="STRING" id="1033802.SSPSH_001463"/>
<evidence type="ECO:0000256" key="2">
    <source>
        <dbReference type="ARBA" id="ARBA00022692"/>
    </source>
</evidence>
<accession>U2ENH3</accession>
<keyword evidence="4" id="KW-0472">Membrane</keyword>
<evidence type="ECO:0000256" key="3">
    <source>
        <dbReference type="ARBA" id="ARBA00022989"/>
    </source>
</evidence>
<dbReference type="GO" id="GO:0016020">
    <property type="term" value="C:membrane"/>
    <property type="evidence" value="ECO:0007669"/>
    <property type="project" value="UniProtKB-SubCell"/>
</dbReference>